<dbReference type="RefSeq" id="WP_345607513.1">
    <property type="nucleotide sequence ID" value="NZ_BAABJO010000018.1"/>
</dbReference>
<dbReference type="Proteomes" id="UP001500804">
    <property type="component" value="Unassembled WGS sequence"/>
</dbReference>
<keyword evidence="1" id="KW-1133">Transmembrane helix</keyword>
<dbReference type="EMBL" id="BAABJO010000018">
    <property type="protein sequence ID" value="GAA5128513.1"/>
    <property type="molecule type" value="Genomic_DNA"/>
</dbReference>
<evidence type="ECO:0000313" key="2">
    <source>
        <dbReference type="EMBL" id="GAA5128513.1"/>
    </source>
</evidence>
<sequence length="77" mass="7567">MSFSALAGVVGGALAPIIATALLSSFQNSVAVSVYSVVVLLLTLACVALARETANVDIDAVEADAVAGEHVVAAQPG</sequence>
<evidence type="ECO:0000313" key="3">
    <source>
        <dbReference type="Proteomes" id="UP001500804"/>
    </source>
</evidence>
<comment type="caution">
    <text evidence="2">The sequence shown here is derived from an EMBL/GenBank/DDBJ whole genome shotgun (WGS) entry which is preliminary data.</text>
</comment>
<evidence type="ECO:0008006" key="4">
    <source>
        <dbReference type="Google" id="ProtNLM"/>
    </source>
</evidence>
<keyword evidence="1" id="KW-0472">Membrane</keyword>
<accession>A0ABP9NND4</accession>
<proteinExistence type="predicted"/>
<feature type="transmembrane region" description="Helical" evidence="1">
    <location>
        <begin position="29"/>
        <end position="50"/>
    </location>
</feature>
<keyword evidence="1" id="KW-0812">Transmembrane</keyword>
<dbReference type="SUPFAM" id="SSF103473">
    <property type="entry name" value="MFS general substrate transporter"/>
    <property type="match status" value="1"/>
</dbReference>
<keyword evidence="3" id="KW-1185">Reference proteome</keyword>
<evidence type="ECO:0000256" key="1">
    <source>
        <dbReference type="SAM" id="Phobius"/>
    </source>
</evidence>
<name>A0ABP9NND4_9PSEU</name>
<dbReference type="InterPro" id="IPR036259">
    <property type="entry name" value="MFS_trans_sf"/>
</dbReference>
<protein>
    <recommendedName>
        <fullName evidence="4">MFS transporter</fullName>
    </recommendedName>
</protein>
<reference evidence="3" key="1">
    <citation type="journal article" date="2019" name="Int. J. Syst. Evol. Microbiol.">
        <title>The Global Catalogue of Microorganisms (GCM) 10K type strain sequencing project: providing services to taxonomists for standard genome sequencing and annotation.</title>
        <authorList>
            <consortium name="The Broad Institute Genomics Platform"/>
            <consortium name="The Broad Institute Genome Sequencing Center for Infectious Disease"/>
            <person name="Wu L."/>
            <person name="Ma J."/>
        </authorList>
    </citation>
    <scope>NUCLEOTIDE SEQUENCE [LARGE SCALE GENOMIC DNA]</scope>
    <source>
        <strain evidence="3">JCM 18302</strain>
    </source>
</reference>
<gene>
    <name evidence="2" type="ORF">GCM10023320_47580</name>
</gene>
<organism evidence="2 3">
    <name type="scientific">Pseudonocardia adelaidensis</name>
    <dbReference type="NCBI Taxonomy" id="648754"/>
    <lineage>
        <taxon>Bacteria</taxon>
        <taxon>Bacillati</taxon>
        <taxon>Actinomycetota</taxon>
        <taxon>Actinomycetes</taxon>
        <taxon>Pseudonocardiales</taxon>
        <taxon>Pseudonocardiaceae</taxon>
        <taxon>Pseudonocardia</taxon>
    </lineage>
</organism>